<sequence>MLFCKLELKYVEMHGNFSLYLISMVRLTLVCINLLMYNE</sequence>
<name>A0A0A8YJE5_ARUDO</name>
<dbReference type="EMBL" id="GBRH01271206">
    <property type="protein sequence ID" value="JAD26689.1"/>
    <property type="molecule type" value="Transcribed_RNA"/>
</dbReference>
<accession>A0A0A8YJE5</accession>
<dbReference type="AlphaFoldDB" id="A0A0A8YJE5"/>
<protein>
    <submittedName>
        <fullName evidence="2">Uncharacterized protein</fullName>
    </submittedName>
</protein>
<reference evidence="2" key="2">
    <citation type="journal article" date="2015" name="Data Brief">
        <title>Shoot transcriptome of the giant reed, Arundo donax.</title>
        <authorList>
            <person name="Barrero R.A."/>
            <person name="Guerrero F.D."/>
            <person name="Moolhuijzen P."/>
            <person name="Goolsby J.A."/>
            <person name="Tidwell J."/>
            <person name="Bellgard S.E."/>
            <person name="Bellgard M.I."/>
        </authorList>
    </citation>
    <scope>NUCLEOTIDE SEQUENCE</scope>
    <source>
        <tissue evidence="2">Shoot tissue taken approximately 20 cm above the soil surface</tissue>
    </source>
</reference>
<proteinExistence type="predicted"/>
<keyword evidence="1" id="KW-1133">Transmembrane helix</keyword>
<keyword evidence="1" id="KW-0472">Membrane</keyword>
<organism evidence="2">
    <name type="scientific">Arundo donax</name>
    <name type="common">Giant reed</name>
    <name type="synonym">Donax arundinaceus</name>
    <dbReference type="NCBI Taxonomy" id="35708"/>
    <lineage>
        <taxon>Eukaryota</taxon>
        <taxon>Viridiplantae</taxon>
        <taxon>Streptophyta</taxon>
        <taxon>Embryophyta</taxon>
        <taxon>Tracheophyta</taxon>
        <taxon>Spermatophyta</taxon>
        <taxon>Magnoliopsida</taxon>
        <taxon>Liliopsida</taxon>
        <taxon>Poales</taxon>
        <taxon>Poaceae</taxon>
        <taxon>PACMAD clade</taxon>
        <taxon>Arundinoideae</taxon>
        <taxon>Arundineae</taxon>
        <taxon>Arundo</taxon>
    </lineage>
</organism>
<feature type="transmembrane region" description="Helical" evidence="1">
    <location>
        <begin position="17"/>
        <end position="37"/>
    </location>
</feature>
<evidence type="ECO:0000313" key="2">
    <source>
        <dbReference type="EMBL" id="JAD26689.1"/>
    </source>
</evidence>
<evidence type="ECO:0000256" key="1">
    <source>
        <dbReference type="SAM" id="Phobius"/>
    </source>
</evidence>
<reference evidence="2" key="1">
    <citation type="submission" date="2014-09" db="EMBL/GenBank/DDBJ databases">
        <authorList>
            <person name="Magalhaes I.L.F."/>
            <person name="Oliveira U."/>
            <person name="Santos F.R."/>
            <person name="Vidigal T.H.D.A."/>
            <person name="Brescovit A.D."/>
            <person name="Santos A.J."/>
        </authorList>
    </citation>
    <scope>NUCLEOTIDE SEQUENCE</scope>
    <source>
        <tissue evidence="2">Shoot tissue taken approximately 20 cm above the soil surface</tissue>
    </source>
</reference>
<keyword evidence="1" id="KW-0812">Transmembrane</keyword>